<proteinExistence type="predicted"/>
<dbReference type="OrthoDB" id="6771580at2759"/>
<name>R7T9R8_CAPTE</name>
<sequence length="496" mass="57080">MHSFIHHIDQPTNITSSTNTLIDNIFSNSLVSSTTAGCFYTDISDHLPTFLLSHRTNSTQPSRVVVTLRSFCDTNRTAFTNALGACDWTQVLQDDDAIAGFDKFSQTFQATYDAAFPSVTQVINPRRNKDWLTPSLKKCIKQKNRLYRAFHRCPTILNEIRYKSNRRTLHNDLRVAEQEHDHTLLSINKTTPNNHVLGVFLDLKKAFDTVNYRILLSKLEHYGFRGLSRQWIDDTTLFLSGNDIAQMCTTACKDLKTVSVWLRANKLSLNLDKTTYLLFILNHTLRNSPIHITIDNTKFLGLVIDSRLCWSPHIEHISAKISKNIGIIRKVSRFLPLTTLITLYNALILPYLTYCHIIWSSAPLTYTSRLIVLQKKVIRIIHNAPPLAHTQNLFHKSKIIVFQELFQYLGSLFLHKLNCRIFPSAFSSSFPFPFRHSTAQTRSTAIQYMQIERHQLRANSPRIRLSPLYNNFFLPLSLHLSNSIFTLRKSLKSILC</sequence>
<reference evidence="2" key="3">
    <citation type="submission" date="2015-06" db="UniProtKB">
        <authorList>
            <consortium name="EnsemblMetazoa"/>
        </authorList>
    </citation>
    <scope>IDENTIFICATION</scope>
</reference>
<protein>
    <recommendedName>
        <fullName evidence="4">Reverse transcriptase domain-containing protein</fullName>
    </recommendedName>
</protein>
<reference evidence="1 3" key="2">
    <citation type="journal article" date="2013" name="Nature">
        <title>Insights into bilaterian evolution from three spiralian genomes.</title>
        <authorList>
            <person name="Simakov O."/>
            <person name="Marletaz F."/>
            <person name="Cho S.J."/>
            <person name="Edsinger-Gonzales E."/>
            <person name="Havlak P."/>
            <person name="Hellsten U."/>
            <person name="Kuo D.H."/>
            <person name="Larsson T."/>
            <person name="Lv J."/>
            <person name="Arendt D."/>
            <person name="Savage R."/>
            <person name="Osoegawa K."/>
            <person name="de Jong P."/>
            <person name="Grimwood J."/>
            <person name="Chapman J.A."/>
            <person name="Shapiro H."/>
            <person name="Aerts A."/>
            <person name="Otillar R.P."/>
            <person name="Terry A.Y."/>
            <person name="Boore J.L."/>
            <person name="Grigoriev I.V."/>
            <person name="Lindberg D.R."/>
            <person name="Seaver E.C."/>
            <person name="Weisblat D.A."/>
            <person name="Putnam N.H."/>
            <person name="Rokhsar D.S."/>
        </authorList>
    </citation>
    <scope>NUCLEOTIDE SEQUENCE</scope>
    <source>
        <strain evidence="1 3">I ESC-2004</strain>
    </source>
</reference>
<organism evidence="1">
    <name type="scientific">Capitella teleta</name>
    <name type="common">Polychaete worm</name>
    <dbReference type="NCBI Taxonomy" id="283909"/>
    <lineage>
        <taxon>Eukaryota</taxon>
        <taxon>Metazoa</taxon>
        <taxon>Spiralia</taxon>
        <taxon>Lophotrochozoa</taxon>
        <taxon>Annelida</taxon>
        <taxon>Polychaeta</taxon>
        <taxon>Sedentaria</taxon>
        <taxon>Scolecida</taxon>
        <taxon>Capitellidae</taxon>
        <taxon>Capitella</taxon>
    </lineage>
</organism>
<dbReference type="Proteomes" id="UP000014760">
    <property type="component" value="Unassembled WGS sequence"/>
</dbReference>
<dbReference type="EMBL" id="KB310915">
    <property type="protein sequence ID" value="ELT90444.1"/>
    <property type="molecule type" value="Genomic_DNA"/>
</dbReference>
<gene>
    <name evidence="1" type="ORF">CAPTEDRAFT_197462</name>
</gene>
<keyword evidence="3" id="KW-1185">Reference proteome</keyword>
<evidence type="ECO:0000313" key="3">
    <source>
        <dbReference type="Proteomes" id="UP000014760"/>
    </source>
</evidence>
<dbReference type="AlphaFoldDB" id="R7T9R8"/>
<evidence type="ECO:0000313" key="1">
    <source>
        <dbReference type="EMBL" id="ELT90444.1"/>
    </source>
</evidence>
<reference evidence="3" key="1">
    <citation type="submission" date="2012-12" db="EMBL/GenBank/DDBJ databases">
        <authorList>
            <person name="Hellsten U."/>
            <person name="Grimwood J."/>
            <person name="Chapman J.A."/>
            <person name="Shapiro H."/>
            <person name="Aerts A."/>
            <person name="Otillar R.P."/>
            <person name="Terry A.Y."/>
            <person name="Boore J.L."/>
            <person name="Simakov O."/>
            <person name="Marletaz F."/>
            <person name="Cho S.-J."/>
            <person name="Edsinger-Gonzales E."/>
            <person name="Havlak P."/>
            <person name="Kuo D.-H."/>
            <person name="Larsson T."/>
            <person name="Lv J."/>
            <person name="Arendt D."/>
            <person name="Savage R."/>
            <person name="Osoegawa K."/>
            <person name="de Jong P."/>
            <person name="Lindberg D.R."/>
            <person name="Seaver E.C."/>
            <person name="Weisblat D.A."/>
            <person name="Putnam N.H."/>
            <person name="Grigoriev I.V."/>
            <person name="Rokhsar D.S."/>
        </authorList>
    </citation>
    <scope>NUCLEOTIDE SEQUENCE</scope>
    <source>
        <strain evidence="3">I ESC-2004</strain>
    </source>
</reference>
<dbReference type="EnsemblMetazoa" id="CapteT197462">
    <property type="protein sequence ID" value="CapteP197462"/>
    <property type="gene ID" value="CapteG197462"/>
</dbReference>
<accession>R7T9R8</accession>
<dbReference type="OMA" id="CCLMENV"/>
<evidence type="ECO:0008006" key="4">
    <source>
        <dbReference type="Google" id="ProtNLM"/>
    </source>
</evidence>
<dbReference type="HOGENOM" id="CLU_550125_0_0_1"/>
<dbReference type="PANTHER" id="PTHR33332">
    <property type="entry name" value="REVERSE TRANSCRIPTASE DOMAIN-CONTAINING PROTEIN"/>
    <property type="match status" value="1"/>
</dbReference>
<evidence type="ECO:0000313" key="2">
    <source>
        <dbReference type="EnsemblMetazoa" id="CapteP197462"/>
    </source>
</evidence>
<dbReference type="EMBL" id="AMQN01003091">
    <property type="status" value="NOT_ANNOTATED_CDS"/>
    <property type="molecule type" value="Genomic_DNA"/>
</dbReference>